<gene>
    <name evidence="4" type="ORF">GCM10009760_01050</name>
</gene>
<name>A0ABN2YPZ4_9ACTN</name>
<dbReference type="Gene3D" id="3.30.565.10">
    <property type="entry name" value="Histidine kinase-like ATPase, C-terminal domain"/>
    <property type="match status" value="1"/>
</dbReference>
<dbReference type="InterPro" id="IPR036890">
    <property type="entry name" value="HATPase_C_sf"/>
</dbReference>
<dbReference type="InterPro" id="IPR003594">
    <property type="entry name" value="HATPase_dom"/>
</dbReference>
<evidence type="ECO:0000259" key="3">
    <source>
        <dbReference type="Pfam" id="PF13581"/>
    </source>
</evidence>
<keyword evidence="1" id="KW-0418">Kinase</keyword>
<dbReference type="CDD" id="cd16936">
    <property type="entry name" value="HATPase_RsbW-like"/>
    <property type="match status" value="1"/>
</dbReference>
<dbReference type="Proteomes" id="UP001422759">
    <property type="component" value="Unassembled WGS sequence"/>
</dbReference>
<dbReference type="InterPro" id="IPR050267">
    <property type="entry name" value="Anti-sigma-factor_SerPK"/>
</dbReference>
<dbReference type="RefSeq" id="WP_344459490.1">
    <property type="nucleotide sequence ID" value="NZ_BAAANT010000001.1"/>
</dbReference>
<organism evidence="4 5">
    <name type="scientific">Kitasatospora kazusensis</name>
    <dbReference type="NCBI Taxonomy" id="407974"/>
    <lineage>
        <taxon>Bacteria</taxon>
        <taxon>Bacillati</taxon>
        <taxon>Actinomycetota</taxon>
        <taxon>Actinomycetes</taxon>
        <taxon>Kitasatosporales</taxon>
        <taxon>Streptomycetaceae</taxon>
        <taxon>Kitasatospora</taxon>
    </lineage>
</organism>
<accession>A0ABN2YPZ4</accession>
<feature type="domain" description="Histidine kinase/HSP90-like ATPase" evidence="3">
    <location>
        <begin position="9"/>
        <end position="121"/>
    </location>
</feature>
<evidence type="ECO:0000256" key="1">
    <source>
        <dbReference type="ARBA" id="ARBA00022527"/>
    </source>
</evidence>
<dbReference type="SUPFAM" id="SSF55874">
    <property type="entry name" value="ATPase domain of HSP90 chaperone/DNA topoisomerase II/histidine kinase"/>
    <property type="match status" value="1"/>
</dbReference>
<dbReference type="PANTHER" id="PTHR35526:SF3">
    <property type="entry name" value="ANTI-SIGMA-F FACTOR RSBW"/>
    <property type="match status" value="1"/>
</dbReference>
<dbReference type="EMBL" id="BAAANT010000001">
    <property type="protein sequence ID" value="GAA2129618.1"/>
    <property type="molecule type" value="Genomic_DNA"/>
</dbReference>
<feature type="region of interest" description="Disordered" evidence="2">
    <location>
        <begin position="107"/>
        <end position="154"/>
    </location>
</feature>
<sequence length="154" mass="16199">MPAARFVAPANPSIVAPARHRVLATLCAWGIRLDEETTGDVALVVSELLTNSVLHAGGDLVTIAVYASRDRLLIEVYDASPQAPAPGVAGEEDTSGRGLFLVEALARSHGSSPTPRGKKTWAELDVRRRPTPSGAHPEPALTADHRPTGLARTA</sequence>
<evidence type="ECO:0000256" key="2">
    <source>
        <dbReference type="SAM" id="MobiDB-lite"/>
    </source>
</evidence>
<keyword evidence="5" id="KW-1185">Reference proteome</keyword>
<keyword evidence="1" id="KW-0808">Transferase</keyword>
<keyword evidence="1" id="KW-0723">Serine/threonine-protein kinase</keyword>
<evidence type="ECO:0000313" key="4">
    <source>
        <dbReference type="EMBL" id="GAA2129618.1"/>
    </source>
</evidence>
<dbReference type="Pfam" id="PF13581">
    <property type="entry name" value="HATPase_c_2"/>
    <property type="match status" value="1"/>
</dbReference>
<protein>
    <recommendedName>
        <fullName evidence="3">Histidine kinase/HSP90-like ATPase domain-containing protein</fullName>
    </recommendedName>
</protein>
<evidence type="ECO:0000313" key="5">
    <source>
        <dbReference type="Proteomes" id="UP001422759"/>
    </source>
</evidence>
<reference evidence="4 5" key="1">
    <citation type="journal article" date="2019" name="Int. J. Syst. Evol. Microbiol.">
        <title>The Global Catalogue of Microorganisms (GCM) 10K type strain sequencing project: providing services to taxonomists for standard genome sequencing and annotation.</title>
        <authorList>
            <consortium name="The Broad Institute Genomics Platform"/>
            <consortium name="The Broad Institute Genome Sequencing Center for Infectious Disease"/>
            <person name="Wu L."/>
            <person name="Ma J."/>
        </authorList>
    </citation>
    <scope>NUCLEOTIDE SEQUENCE [LARGE SCALE GENOMIC DNA]</scope>
    <source>
        <strain evidence="4 5">JCM 14560</strain>
    </source>
</reference>
<proteinExistence type="predicted"/>
<comment type="caution">
    <text evidence="4">The sequence shown here is derived from an EMBL/GenBank/DDBJ whole genome shotgun (WGS) entry which is preliminary data.</text>
</comment>
<dbReference type="PANTHER" id="PTHR35526">
    <property type="entry name" value="ANTI-SIGMA-F FACTOR RSBW-RELATED"/>
    <property type="match status" value="1"/>
</dbReference>